<organism evidence="1 2">
    <name type="scientific">Thelephora ganbajun</name>
    <name type="common">Ganba fungus</name>
    <dbReference type="NCBI Taxonomy" id="370292"/>
    <lineage>
        <taxon>Eukaryota</taxon>
        <taxon>Fungi</taxon>
        <taxon>Dikarya</taxon>
        <taxon>Basidiomycota</taxon>
        <taxon>Agaricomycotina</taxon>
        <taxon>Agaricomycetes</taxon>
        <taxon>Thelephorales</taxon>
        <taxon>Thelephoraceae</taxon>
        <taxon>Thelephora</taxon>
    </lineage>
</organism>
<protein>
    <submittedName>
        <fullName evidence="1">Uncharacterized protein</fullName>
    </submittedName>
</protein>
<evidence type="ECO:0000313" key="1">
    <source>
        <dbReference type="EMBL" id="KAF9644812.1"/>
    </source>
</evidence>
<comment type="caution">
    <text evidence="1">The sequence shown here is derived from an EMBL/GenBank/DDBJ whole genome shotgun (WGS) entry which is preliminary data.</text>
</comment>
<gene>
    <name evidence="1" type="ORF">BDM02DRAFT_842677</name>
</gene>
<sequence>MSDPHLPPEISEYIVDLLHNEPDTLERCCLVSRSWVPRTRKHLFADIKFLYSDDLERWKRAFPDPSRYPTHHTHSLMISCPEVVTAADAQEGGWIRAFSNVTRLEVSSGFRGLDVSEVSLVPFHNFSPVLKSLRVVSESFPCVQILSLACSFRFLEDLDLTQHIVGVDIIDRDRTVFRPSTSPVLTGTLRVYLPGRIGCATRRLLDLPGGLHFRKLELSCFRDDDFRWMSALVVGCSDTLECVDIECWVSRSVDGFG</sequence>
<keyword evidence="2" id="KW-1185">Reference proteome</keyword>
<dbReference type="EMBL" id="MU118118">
    <property type="protein sequence ID" value="KAF9644812.1"/>
    <property type="molecule type" value="Genomic_DNA"/>
</dbReference>
<reference evidence="1" key="1">
    <citation type="submission" date="2019-10" db="EMBL/GenBank/DDBJ databases">
        <authorList>
            <consortium name="DOE Joint Genome Institute"/>
            <person name="Kuo A."/>
            <person name="Miyauchi S."/>
            <person name="Kiss E."/>
            <person name="Drula E."/>
            <person name="Kohler A."/>
            <person name="Sanchez-Garcia M."/>
            <person name="Andreopoulos B."/>
            <person name="Barry K.W."/>
            <person name="Bonito G."/>
            <person name="Buee M."/>
            <person name="Carver A."/>
            <person name="Chen C."/>
            <person name="Cichocki N."/>
            <person name="Clum A."/>
            <person name="Culley D."/>
            <person name="Crous P.W."/>
            <person name="Fauchery L."/>
            <person name="Girlanda M."/>
            <person name="Hayes R."/>
            <person name="Keri Z."/>
            <person name="Labutti K."/>
            <person name="Lipzen A."/>
            <person name="Lombard V."/>
            <person name="Magnuson J."/>
            <person name="Maillard F."/>
            <person name="Morin E."/>
            <person name="Murat C."/>
            <person name="Nolan M."/>
            <person name="Ohm R."/>
            <person name="Pangilinan J."/>
            <person name="Pereira M."/>
            <person name="Perotto S."/>
            <person name="Peter M."/>
            <person name="Riley R."/>
            <person name="Sitrit Y."/>
            <person name="Stielow B."/>
            <person name="Szollosi G."/>
            <person name="Zifcakova L."/>
            <person name="Stursova M."/>
            <person name="Spatafora J.W."/>
            <person name="Tedersoo L."/>
            <person name="Vaario L.-M."/>
            <person name="Yamada A."/>
            <person name="Yan M."/>
            <person name="Wang P."/>
            <person name="Xu J."/>
            <person name="Bruns T."/>
            <person name="Baldrian P."/>
            <person name="Vilgalys R."/>
            <person name="Henrissat B."/>
            <person name="Grigoriev I.V."/>
            <person name="Hibbett D."/>
            <person name="Nagy L.G."/>
            <person name="Martin F.M."/>
        </authorList>
    </citation>
    <scope>NUCLEOTIDE SEQUENCE</scope>
    <source>
        <strain evidence="1">P2</strain>
    </source>
</reference>
<dbReference type="Proteomes" id="UP000886501">
    <property type="component" value="Unassembled WGS sequence"/>
</dbReference>
<proteinExistence type="predicted"/>
<name>A0ACB6Z5K2_THEGA</name>
<evidence type="ECO:0000313" key="2">
    <source>
        <dbReference type="Proteomes" id="UP000886501"/>
    </source>
</evidence>
<accession>A0ACB6Z5K2</accession>
<reference evidence="1" key="2">
    <citation type="journal article" date="2020" name="Nat. Commun.">
        <title>Large-scale genome sequencing of mycorrhizal fungi provides insights into the early evolution of symbiotic traits.</title>
        <authorList>
            <person name="Miyauchi S."/>
            <person name="Kiss E."/>
            <person name="Kuo A."/>
            <person name="Drula E."/>
            <person name="Kohler A."/>
            <person name="Sanchez-Garcia M."/>
            <person name="Morin E."/>
            <person name="Andreopoulos B."/>
            <person name="Barry K.W."/>
            <person name="Bonito G."/>
            <person name="Buee M."/>
            <person name="Carver A."/>
            <person name="Chen C."/>
            <person name="Cichocki N."/>
            <person name="Clum A."/>
            <person name="Culley D."/>
            <person name="Crous P.W."/>
            <person name="Fauchery L."/>
            <person name="Girlanda M."/>
            <person name="Hayes R.D."/>
            <person name="Keri Z."/>
            <person name="LaButti K."/>
            <person name="Lipzen A."/>
            <person name="Lombard V."/>
            <person name="Magnuson J."/>
            <person name="Maillard F."/>
            <person name="Murat C."/>
            <person name="Nolan M."/>
            <person name="Ohm R.A."/>
            <person name="Pangilinan J."/>
            <person name="Pereira M.F."/>
            <person name="Perotto S."/>
            <person name="Peter M."/>
            <person name="Pfister S."/>
            <person name="Riley R."/>
            <person name="Sitrit Y."/>
            <person name="Stielow J.B."/>
            <person name="Szollosi G."/>
            <person name="Zifcakova L."/>
            <person name="Stursova M."/>
            <person name="Spatafora J.W."/>
            <person name="Tedersoo L."/>
            <person name="Vaario L.M."/>
            <person name="Yamada A."/>
            <person name="Yan M."/>
            <person name="Wang P."/>
            <person name="Xu J."/>
            <person name="Bruns T."/>
            <person name="Baldrian P."/>
            <person name="Vilgalys R."/>
            <person name="Dunand C."/>
            <person name="Henrissat B."/>
            <person name="Grigoriev I.V."/>
            <person name="Hibbett D."/>
            <person name="Nagy L.G."/>
            <person name="Martin F.M."/>
        </authorList>
    </citation>
    <scope>NUCLEOTIDE SEQUENCE</scope>
    <source>
        <strain evidence="1">P2</strain>
    </source>
</reference>